<comment type="caution">
    <text evidence="1">The sequence shown here is derived from an EMBL/GenBank/DDBJ whole genome shotgun (WGS) entry which is preliminary data.</text>
</comment>
<sequence>MQYKWDKILLNIEGENVLDLKLDMPLRTTQDYTPPLICPQIKSIVSDLIRNEMENNHVIVKLPAHSVGRNSSKLEQEGKYKQATKVMVDMHNYRNRQTPKSAKAVFP</sequence>
<dbReference type="EMBL" id="JAPWTK010000065">
    <property type="protein sequence ID" value="KAJ8952703.1"/>
    <property type="molecule type" value="Genomic_DNA"/>
</dbReference>
<organism evidence="1 2">
    <name type="scientific">Aromia moschata</name>
    <dbReference type="NCBI Taxonomy" id="1265417"/>
    <lineage>
        <taxon>Eukaryota</taxon>
        <taxon>Metazoa</taxon>
        <taxon>Ecdysozoa</taxon>
        <taxon>Arthropoda</taxon>
        <taxon>Hexapoda</taxon>
        <taxon>Insecta</taxon>
        <taxon>Pterygota</taxon>
        <taxon>Neoptera</taxon>
        <taxon>Endopterygota</taxon>
        <taxon>Coleoptera</taxon>
        <taxon>Polyphaga</taxon>
        <taxon>Cucujiformia</taxon>
        <taxon>Chrysomeloidea</taxon>
        <taxon>Cerambycidae</taxon>
        <taxon>Cerambycinae</taxon>
        <taxon>Callichromatini</taxon>
        <taxon>Aromia</taxon>
    </lineage>
</organism>
<name>A0AAV8YN57_9CUCU</name>
<dbReference type="Proteomes" id="UP001162162">
    <property type="component" value="Unassembled WGS sequence"/>
</dbReference>
<evidence type="ECO:0000313" key="2">
    <source>
        <dbReference type="Proteomes" id="UP001162162"/>
    </source>
</evidence>
<evidence type="ECO:0000313" key="1">
    <source>
        <dbReference type="EMBL" id="KAJ8952703.1"/>
    </source>
</evidence>
<proteinExistence type="predicted"/>
<dbReference type="AlphaFoldDB" id="A0AAV8YN57"/>
<reference evidence="1" key="1">
    <citation type="journal article" date="2023" name="Insect Mol. Biol.">
        <title>Genome sequencing provides insights into the evolution of gene families encoding plant cell wall-degrading enzymes in longhorned beetles.</title>
        <authorList>
            <person name="Shin N.R."/>
            <person name="Okamura Y."/>
            <person name="Kirsch R."/>
            <person name="Pauchet Y."/>
        </authorList>
    </citation>
    <scope>NUCLEOTIDE SEQUENCE</scope>
    <source>
        <strain evidence="1">AMC_N1</strain>
    </source>
</reference>
<gene>
    <name evidence="1" type="ORF">NQ318_021020</name>
</gene>
<keyword evidence="2" id="KW-1185">Reference proteome</keyword>
<protein>
    <submittedName>
        <fullName evidence="1">Uncharacterized protein</fullName>
    </submittedName>
</protein>
<accession>A0AAV8YN57</accession>